<evidence type="ECO:0000313" key="1">
    <source>
        <dbReference type="EMBL" id="SYZ79388.1"/>
    </source>
</evidence>
<evidence type="ECO:0000313" key="2">
    <source>
        <dbReference type="Proteomes" id="UP000262072"/>
    </source>
</evidence>
<proteinExistence type="predicted"/>
<name>A0A383THB3_9LACT</name>
<dbReference type="EMBL" id="UNRR01000030">
    <property type="protein sequence ID" value="SYZ79388.1"/>
    <property type="molecule type" value="Genomic_DNA"/>
</dbReference>
<protein>
    <submittedName>
        <fullName evidence="1">Uncharacterized protein</fullName>
    </submittedName>
</protein>
<dbReference type="Proteomes" id="UP000262072">
    <property type="component" value="Unassembled WGS sequence"/>
</dbReference>
<dbReference type="AlphaFoldDB" id="A0A383THB3"/>
<accession>A0A383THB3</accession>
<sequence>MDEVISVTTALQYPTQAKGMLMGTKWATHVTMISTTMVL</sequence>
<gene>
    <name evidence="1" type="ORF">TART1_2241</name>
</gene>
<organism evidence="1 2">
    <name type="scientific">Trichococcus shcherbakoviae</name>
    <dbReference type="NCBI Taxonomy" id="2094020"/>
    <lineage>
        <taxon>Bacteria</taxon>
        <taxon>Bacillati</taxon>
        <taxon>Bacillota</taxon>
        <taxon>Bacilli</taxon>
        <taxon>Lactobacillales</taxon>
        <taxon>Carnobacteriaceae</taxon>
        <taxon>Trichococcus</taxon>
    </lineage>
</organism>
<reference evidence="2" key="1">
    <citation type="submission" date="2018-05" db="EMBL/GenBank/DDBJ databases">
        <authorList>
            <person name="Strepis N."/>
        </authorList>
    </citation>
    <scope>NUCLEOTIDE SEQUENCE [LARGE SCALE GENOMIC DNA]</scope>
</reference>